<dbReference type="PROSITE" id="PS00136">
    <property type="entry name" value="SUBTILASE_ASP"/>
    <property type="match status" value="1"/>
</dbReference>
<feature type="domain" description="Peptidase S8/S53" evidence="12">
    <location>
        <begin position="41"/>
        <end position="293"/>
    </location>
</feature>
<feature type="active site" description="Charge relay system" evidence="10">
    <location>
        <position position="86"/>
    </location>
</feature>
<evidence type="ECO:0000256" key="8">
    <source>
        <dbReference type="ARBA" id="ARBA00022825"/>
    </source>
</evidence>
<dbReference type="CDD" id="cd07477">
    <property type="entry name" value="Peptidases_S8_Subtilisin_subset"/>
    <property type="match status" value="1"/>
</dbReference>
<dbReference type="OrthoDB" id="9798386at2"/>
<gene>
    <name evidence="13" type="ORF">GH754_02750</name>
</gene>
<dbReference type="PRINTS" id="PR00723">
    <property type="entry name" value="SUBTILISIN"/>
</dbReference>
<evidence type="ECO:0000256" key="4">
    <source>
        <dbReference type="ARBA" id="ARBA00022525"/>
    </source>
</evidence>
<dbReference type="PANTHER" id="PTHR43806">
    <property type="entry name" value="PEPTIDASE S8"/>
    <property type="match status" value="1"/>
</dbReference>
<evidence type="ECO:0000259" key="12">
    <source>
        <dbReference type="Pfam" id="PF00082"/>
    </source>
</evidence>
<evidence type="ECO:0000256" key="10">
    <source>
        <dbReference type="PROSITE-ProRule" id="PRU01240"/>
    </source>
</evidence>
<evidence type="ECO:0000313" key="14">
    <source>
        <dbReference type="Proteomes" id="UP000480185"/>
    </source>
</evidence>
<sequence>MSQNVQLIHYHLIEQLEVANEIPKGVDLIGAPEIWKDATASDITVAILDTGCDVNHLELNENIIGGRNFTNDDQGNPDIIMDYNGHGTHVAGTIAAKQNEQGVVGVAPDAKLLILKVLGKDGSGQYDWIIDAIHYAIEQQVDIIQMSLGGPNDVSDLHDAIQQAVIQHNIPVVCAAGNEGDGKHQTDELAYPGSYNEVISVGAVDLERSSSEFSNSNNQIDLVAPGEQIISTYLEGKYAKLSGTSMAAPHVSGALALIKTLASKHFERQLSEAELYAQLIRRTVPLGHPPQTEGNGMIYLPLLGELQTIFEDVRARVQLTT</sequence>
<dbReference type="PANTHER" id="PTHR43806:SF11">
    <property type="entry name" value="CEREVISIN-RELATED"/>
    <property type="match status" value="1"/>
</dbReference>
<dbReference type="PROSITE" id="PS51892">
    <property type="entry name" value="SUBTILASE"/>
    <property type="match status" value="1"/>
</dbReference>
<comment type="cofactor">
    <cofactor evidence="1">
        <name>Ca(2+)</name>
        <dbReference type="ChEBI" id="CHEBI:29108"/>
    </cofactor>
</comment>
<name>A0A6G1X2S2_9BACI</name>
<keyword evidence="8 10" id="KW-0720">Serine protease</keyword>
<dbReference type="RefSeq" id="WP_153727213.1">
    <property type="nucleotide sequence ID" value="NZ_WJNH01000002.1"/>
</dbReference>
<comment type="similarity">
    <text evidence="3 10 11">Belongs to the peptidase S8 family.</text>
</comment>
<evidence type="ECO:0000256" key="11">
    <source>
        <dbReference type="RuleBase" id="RU003355"/>
    </source>
</evidence>
<reference evidence="13 14" key="1">
    <citation type="submission" date="2019-11" db="EMBL/GenBank/DDBJ databases">
        <authorList>
            <person name="Li J."/>
        </authorList>
    </citation>
    <scope>NUCLEOTIDE SEQUENCE [LARGE SCALE GENOMIC DNA]</scope>
    <source>
        <strain evidence="13 14">J4</strain>
    </source>
</reference>
<evidence type="ECO:0000256" key="6">
    <source>
        <dbReference type="ARBA" id="ARBA00022723"/>
    </source>
</evidence>
<dbReference type="InterPro" id="IPR015500">
    <property type="entry name" value="Peptidase_S8_subtilisin-rel"/>
</dbReference>
<keyword evidence="7 10" id="KW-0378">Hydrolase</keyword>
<comment type="caution">
    <text evidence="13">The sequence shown here is derived from an EMBL/GenBank/DDBJ whole genome shotgun (WGS) entry which is preliminary data.</text>
</comment>
<evidence type="ECO:0000256" key="1">
    <source>
        <dbReference type="ARBA" id="ARBA00001913"/>
    </source>
</evidence>
<protein>
    <submittedName>
        <fullName evidence="13">S8 family serine peptidase</fullName>
    </submittedName>
</protein>
<dbReference type="AlphaFoldDB" id="A0A6G1X2S2"/>
<dbReference type="InterPro" id="IPR023828">
    <property type="entry name" value="Peptidase_S8_Ser-AS"/>
</dbReference>
<feature type="active site" description="Charge relay system" evidence="10">
    <location>
        <position position="245"/>
    </location>
</feature>
<dbReference type="InterPro" id="IPR022398">
    <property type="entry name" value="Peptidase_S8_His-AS"/>
</dbReference>
<dbReference type="PROSITE" id="PS00138">
    <property type="entry name" value="SUBTILASE_SER"/>
    <property type="match status" value="1"/>
</dbReference>
<dbReference type="PROSITE" id="PS00137">
    <property type="entry name" value="SUBTILASE_HIS"/>
    <property type="match status" value="1"/>
</dbReference>
<dbReference type="SUPFAM" id="SSF52743">
    <property type="entry name" value="Subtilisin-like"/>
    <property type="match status" value="1"/>
</dbReference>
<evidence type="ECO:0000256" key="7">
    <source>
        <dbReference type="ARBA" id="ARBA00022801"/>
    </source>
</evidence>
<feature type="active site" description="Charge relay system" evidence="10">
    <location>
        <position position="49"/>
    </location>
</feature>
<dbReference type="GO" id="GO:0005576">
    <property type="term" value="C:extracellular region"/>
    <property type="evidence" value="ECO:0007669"/>
    <property type="project" value="UniProtKB-SubCell"/>
</dbReference>
<evidence type="ECO:0000256" key="9">
    <source>
        <dbReference type="ARBA" id="ARBA00022837"/>
    </source>
</evidence>
<dbReference type="GO" id="GO:0006508">
    <property type="term" value="P:proteolysis"/>
    <property type="evidence" value="ECO:0007669"/>
    <property type="project" value="UniProtKB-KW"/>
</dbReference>
<keyword evidence="4" id="KW-0964">Secreted</keyword>
<keyword evidence="5 10" id="KW-0645">Protease</keyword>
<dbReference type="InterPro" id="IPR050131">
    <property type="entry name" value="Peptidase_S8_subtilisin-like"/>
</dbReference>
<dbReference type="Pfam" id="PF00082">
    <property type="entry name" value="Peptidase_S8"/>
    <property type="match status" value="1"/>
</dbReference>
<evidence type="ECO:0000256" key="5">
    <source>
        <dbReference type="ARBA" id="ARBA00022670"/>
    </source>
</evidence>
<dbReference type="EMBL" id="WJNH01000002">
    <property type="protein sequence ID" value="MRG85244.1"/>
    <property type="molecule type" value="Genomic_DNA"/>
</dbReference>
<dbReference type="Gene3D" id="3.40.50.200">
    <property type="entry name" value="Peptidase S8/S53 domain"/>
    <property type="match status" value="1"/>
</dbReference>
<evidence type="ECO:0000256" key="2">
    <source>
        <dbReference type="ARBA" id="ARBA00004613"/>
    </source>
</evidence>
<dbReference type="InterPro" id="IPR000209">
    <property type="entry name" value="Peptidase_S8/S53_dom"/>
</dbReference>
<dbReference type="InterPro" id="IPR034202">
    <property type="entry name" value="Subtilisin_Carlsberg-like"/>
</dbReference>
<keyword evidence="9" id="KW-0106">Calcium</keyword>
<dbReference type="GO" id="GO:0046872">
    <property type="term" value="F:metal ion binding"/>
    <property type="evidence" value="ECO:0007669"/>
    <property type="project" value="UniProtKB-KW"/>
</dbReference>
<dbReference type="InterPro" id="IPR036852">
    <property type="entry name" value="Peptidase_S8/S53_dom_sf"/>
</dbReference>
<evidence type="ECO:0000256" key="3">
    <source>
        <dbReference type="ARBA" id="ARBA00011073"/>
    </source>
</evidence>
<dbReference type="GO" id="GO:0004252">
    <property type="term" value="F:serine-type endopeptidase activity"/>
    <property type="evidence" value="ECO:0007669"/>
    <property type="project" value="UniProtKB-UniRule"/>
</dbReference>
<accession>A0A6G1X2S2</accession>
<proteinExistence type="inferred from homology"/>
<comment type="subcellular location">
    <subcellularLocation>
        <location evidence="2">Secreted</location>
    </subcellularLocation>
</comment>
<keyword evidence="14" id="KW-1185">Reference proteome</keyword>
<dbReference type="InterPro" id="IPR023827">
    <property type="entry name" value="Peptidase_S8_Asp-AS"/>
</dbReference>
<organism evidence="13 14">
    <name type="scientific">Salinibacillus xinjiangensis</name>
    <dbReference type="NCBI Taxonomy" id="1229268"/>
    <lineage>
        <taxon>Bacteria</taxon>
        <taxon>Bacillati</taxon>
        <taxon>Bacillota</taxon>
        <taxon>Bacilli</taxon>
        <taxon>Bacillales</taxon>
        <taxon>Bacillaceae</taxon>
        <taxon>Salinibacillus</taxon>
    </lineage>
</organism>
<keyword evidence="6" id="KW-0479">Metal-binding</keyword>
<dbReference type="Proteomes" id="UP000480185">
    <property type="component" value="Unassembled WGS sequence"/>
</dbReference>
<evidence type="ECO:0000313" key="13">
    <source>
        <dbReference type="EMBL" id="MRG85244.1"/>
    </source>
</evidence>